<evidence type="ECO:0000313" key="3">
    <source>
        <dbReference type="Proteomes" id="UP000002640"/>
    </source>
</evidence>
<name>G5A6I8_PHYSP</name>
<sequence length="473" mass="52582">MSSSAGRSVDAESAAVAACNLGEALSYLLSDDDHADTATTPERSVTPGCINNGSSGTSAGPSFWPANADSVKTRPPPTTKPKKKRRRDRNRPVHEIHRLQLQVQDMERQLKALRPAHIPDTDEVKALKGKNAALKDKLRKSLERTAAVEQLLQTQADKLLQALPKSLVVSGQNLVYDVEQDDAVFQVLATTVDKHYLDLNRVFEAAGLSDAKSEIFDAYVTSPPSQTDSSECVLKTRTCAFLPYAKKLVEQAMWRRLECESALLPENVESSRDLGLPMGSASNLIVSKREVHLDNASFTIRLALKEFVEADRLVYVWDAIGDWPRVEAIPHVSTREYGWSFFSRNECPDLSILKSYVLVTTTASPGVDAELVERVMQLYRRTIESRYQKLENTLVDAAICSRKSASKLHALETPRYSALDSARKTKFSGTTNRFTTQREFTIAVPELPASAKTQRDSTPHALSERLMMLELFL</sequence>
<dbReference type="EMBL" id="JH159160">
    <property type="protein sequence ID" value="EGZ08943.1"/>
    <property type="molecule type" value="Genomic_DNA"/>
</dbReference>
<keyword evidence="3" id="KW-1185">Reference proteome</keyword>
<gene>
    <name evidence="2" type="ORF">PHYSODRAFT_339350</name>
</gene>
<proteinExistence type="predicted"/>
<dbReference type="KEGG" id="psoj:PHYSODRAFT_339350"/>
<evidence type="ECO:0000256" key="1">
    <source>
        <dbReference type="SAM" id="MobiDB-lite"/>
    </source>
</evidence>
<feature type="compositionally biased region" description="Polar residues" evidence="1">
    <location>
        <begin position="37"/>
        <end position="60"/>
    </location>
</feature>
<protein>
    <recommendedName>
        <fullName evidence="4">M96 mating-specific protein family</fullName>
    </recommendedName>
</protein>
<organism evidence="2 3">
    <name type="scientific">Phytophthora sojae (strain P6497)</name>
    <name type="common">Soybean stem and root rot agent</name>
    <name type="synonym">Phytophthora megasperma f. sp. glycines</name>
    <dbReference type="NCBI Taxonomy" id="1094619"/>
    <lineage>
        <taxon>Eukaryota</taxon>
        <taxon>Sar</taxon>
        <taxon>Stramenopiles</taxon>
        <taxon>Oomycota</taxon>
        <taxon>Peronosporomycetes</taxon>
        <taxon>Peronosporales</taxon>
        <taxon>Peronosporaceae</taxon>
        <taxon>Phytophthora</taxon>
    </lineage>
</organism>
<reference evidence="2 3" key="1">
    <citation type="journal article" date="2006" name="Science">
        <title>Phytophthora genome sequences uncover evolutionary origins and mechanisms of pathogenesis.</title>
        <authorList>
            <person name="Tyler B.M."/>
            <person name="Tripathy S."/>
            <person name="Zhang X."/>
            <person name="Dehal P."/>
            <person name="Jiang R.H."/>
            <person name="Aerts A."/>
            <person name="Arredondo F.D."/>
            <person name="Baxter L."/>
            <person name="Bensasson D."/>
            <person name="Beynon J.L."/>
            <person name="Chapman J."/>
            <person name="Damasceno C.M."/>
            <person name="Dorrance A.E."/>
            <person name="Dou D."/>
            <person name="Dickerman A.W."/>
            <person name="Dubchak I.L."/>
            <person name="Garbelotto M."/>
            <person name="Gijzen M."/>
            <person name="Gordon S.G."/>
            <person name="Govers F."/>
            <person name="Grunwald N.J."/>
            <person name="Huang W."/>
            <person name="Ivors K.L."/>
            <person name="Jones R.W."/>
            <person name="Kamoun S."/>
            <person name="Krampis K."/>
            <person name="Lamour K.H."/>
            <person name="Lee M.K."/>
            <person name="McDonald W.H."/>
            <person name="Medina M."/>
            <person name="Meijer H.J."/>
            <person name="Nordberg E.K."/>
            <person name="Maclean D.J."/>
            <person name="Ospina-Giraldo M.D."/>
            <person name="Morris P.F."/>
            <person name="Phuntumart V."/>
            <person name="Putnam N.H."/>
            <person name="Rash S."/>
            <person name="Rose J.K."/>
            <person name="Sakihama Y."/>
            <person name="Salamov A.A."/>
            <person name="Savidor A."/>
            <person name="Scheuring C.F."/>
            <person name="Smith B.M."/>
            <person name="Sobral B.W."/>
            <person name="Terry A."/>
            <person name="Torto-Alalibo T.A."/>
            <person name="Win J."/>
            <person name="Xu Z."/>
            <person name="Zhang H."/>
            <person name="Grigoriev I.V."/>
            <person name="Rokhsar D.S."/>
            <person name="Boore J.L."/>
        </authorList>
    </citation>
    <scope>NUCLEOTIDE SEQUENCE [LARGE SCALE GENOMIC DNA]</scope>
    <source>
        <strain evidence="2 3">P6497</strain>
    </source>
</reference>
<dbReference type="OMA" id="MWRRLEC"/>
<evidence type="ECO:0008006" key="4">
    <source>
        <dbReference type="Google" id="ProtNLM"/>
    </source>
</evidence>
<dbReference type="SMR" id="G5A6I8"/>
<dbReference type="RefSeq" id="XP_009535576.1">
    <property type="nucleotide sequence ID" value="XM_009537281.1"/>
</dbReference>
<dbReference type="Proteomes" id="UP000002640">
    <property type="component" value="Unassembled WGS sequence"/>
</dbReference>
<dbReference type="GeneID" id="20647737"/>
<feature type="region of interest" description="Disordered" evidence="1">
    <location>
        <begin position="34"/>
        <end position="93"/>
    </location>
</feature>
<dbReference type="AlphaFoldDB" id="G5A6I8"/>
<accession>G5A6I8</accession>
<evidence type="ECO:0000313" key="2">
    <source>
        <dbReference type="EMBL" id="EGZ08943.1"/>
    </source>
</evidence>
<dbReference type="InParanoid" id="G5A6I8"/>
<feature type="compositionally biased region" description="Basic residues" evidence="1">
    <location>
        <begin position="80"/>
        <end position="89"/>
    </location>
</feature>